<evidence type="ECO:0000313" key="12">
    <source>
        <dbReference type="EMBL" id="CEO47362.1"/>
    </source>
</evidence>
<dbReference type="InterPro" id="IPR024134">
    <property type="entry name" value="SOD_Cu/Zn_/chaperone"/>
</dbReference>
<keyword evidence="7" id="KW-0479">Metal-binding</keyword>
<dbReference type="GO" id="GO:0005507">
    <property type="term" value="F:copper ion binding"/>
    <property type="evidence" value="ECO:0007669"/>
    <property type="project" value="InterPro"/>
</dbReference>
<comment type="cofactor">
    <cofactor evidence="1">
        <name>Cu(2+)</name>
        <dbReference type="ChEBI" id="CHEBI:29036"/>
    </cofactor>
</comment>
<dbReference type="Gene3D" id="2.60.40.200">
    <property type="entry name" value="Superoxide dismutase, copper/zinc binding domain"/>
    <property type="match status" value="1"/>
</dbReference>
<dbReference type="GO" id="GO:0006801">
    <property type="term" value="P:superoxide metabolic process"/>
    <property type="evidence" value="ECO:0007669"/>
    <property type="project" value="InterPro"/>
</dbReference>
<dbReference type="InterPro" id="IPR036423">
    <property type="entry name" value="SOD-like_Cu/Zn_dom_sf"/>
</dbReference>
<protein>
    <recommendedName>
        <fullName evidence="5">Superoxide dismutase 1 copper chaperone</fullName>
    </recommendedName>
    <alternativeName>
        <fullName evidence="10">Superoxide dismutase copper chaperone</fullName>
    </alternativeName>
</protein>
<dbReference type="FunFam" id="3.30.70.100:FF:000038">
    <property type="entry name" value="Superoxide dismutase 1 copper chaperone"/>
    <property type="match status" value="1"/>
</dbReference>
<dbReference type="InterPro" id="IPR006121">
    <property type="entry name" value="HMA_dom"/>
</dbReference>
<evidence type="ECO:0000259" key="11">
    <source>
        <dbReference type="PROSITE" id="PS50846"/>
    </source>
</evidence>
<dbReference type="Pfam" id="PF00080">
    <property type="entry name" value="Sod_Cu"/>
    <property type="match status" value="1"/>
</dbReference>
<evidence type="ECO:0000256" key="2">
    <source>
        <dbReference type="ARBA" id="ARBA00003917"/>
    </source>
</evidence>
<accession>A0A0B7JVQ3</accession>
<dbReference type="EMBL" id="CDPU01000007">
    <property type="protein sequence ID" value="CEO47362.1"/>
    <property type="molecule type" value="Genomic_DNA"/>
</dbReference>
<dbReference type="AlphaFoldDB" id="A0A0B7JVQ3"/>
<keyword evidence="6" id="KW-0963">Cytoplasm</keyword>
<proteinExistence type="inferred from homology"/>
<organism evidence="12">
    <name type="scientific">Bionectria ochroleuca</name>
    <name type="common">Gliocladium roseum</name>
    <dbReference type="NCBI Taxonomy" id="29856"/>
    <lineage>
        <taxon>Eukaryota</taxon>
        <taxon>Fungi</taxon>
        <taxon>Dikarya</taxon>
        <taxon>Ascomycota</taxon>
        <taxon>Pezizomycotina</taxon>
        <taxon>Sordariomycetes</taxon>
        <taxon>Hypocreomycetidae</taxon>
        <taxon>Hypocreales</taxon>
        <taxon>Bionectriaceae</taxon>
        <taxon>Clonostachys</taxon>
    </lineage>
</organism>
<comment type="subcellular location">
    <subcellularLocation>
        <location evidence="3">Cytoplasm</location>
    </subcellularLocation>
</comment>
<dbReference type="SUPFAM" id="SSF55008">
    <property type="entry name" value="HMA, heavy metal-associated domain"/>
    <property type="match status" value="1"/>
</dbReference>
<dbReference type="Gene3D" id="3.30.70.100">
    <property type="match status" value="1"/>
</dbReference>
<feature type="domain" description="HMA" evidence="11">
    <location>
        <begin position="47"/>
        <end position="110"/>
    </location>
</feature>
<keyword evidence="8" id="KW-1015">Disulfide bond</keyword>
<evidence type="ECO:0000256" key="9">
    <source>
        <dbReference type="ARBA" id="ARBA00025798"/>
    </source>
</evidence>
<evidence type="ECO:0000256" key="6">
    <source>
        <dbReference type="ARBA" id="ARBA00022490"/>
    </source>
</evidence>
<evidence type="ECO:0000256" key="1">
    <source>
        <dbReference type="ARBA" id="ARBA00001973"/>
    </source>
</evidence>
<dbReference type="GO" id="GO:0005737">
    <property type="term" value="C:cytoplasm"/>
    <property type="evidence" value="ECO:0007669"/>
    <property type="project" value="UniProtKB-SubCell"/>
</dbReference>
<name>A0A0B7JVQ3_BIOOC</name>
<dbReference type="PROSITE" id="PS50846">
    <property type="entry name" value="HMA_2"/>
    <property type="match status" value="1"/>
</dbReference>
<evidence type="ECO:0000256" key="7">
    <source>
        <dbReference type="ARBA" id="ARBA00022723"/>
    </source>
</evidence>
<evidence type="ECO:0000256" key="8">
    <source>
        <dbReference type="ARBA" id="ARBA00023157"/>
    </source>
</evidence>
<reference evidence="12" key="1">
    <citation type="submission" date="2015-01" db="EMBL/GenBank/DDBJ databases">
        <authorList>
            <person name="Durling Mikael"/>
        </authorList>
    </citation>
    <scope>NUCLEOTIDE SEQUENCE</scope>
</reference>
<dbReference type="PANTHER" id="PTHR10003">
    <property type="entry name" value="SUPEROXIDE DISMUTASE CU-ZN -RELATED"/>
    <property type="match status" value="1"/>
</dbReference>
<dbReference type="CDD" id="cd00371">
    <property type="entry name" value="HMA"/>
    <property type="match status" value="1"/>
</dbReference>
<dbReference type="InterPro" id="IPR036163">
    <property type="entry name" value="HMA_dom_sf"/>
</dbReference>
<comment type="similarity">
    <text evidence="9">In the C-terminal section; belongs to the Cu-Zn superoxide dismutase family.</text>
</comment>
<dbReference type="Pfam" id="PF00403">
    <property type="entry name" value="HMA"/>
    <property type="match status" value="1"/>
</dbReference>
<gene>
    <name evidence="12" type="ORF">BN869_000003417_1</name>
</gene>
<evidence type="ECO:0000256" key="10">
    <source>
        <dbReference type="ARBA" id="ARBA00032899"/>
    </source>
</evidence>
<dbReference type="InterPro" id="IPR001424">
    <property type="entry name" value="SOD_Cu_Zn_dom"/>
</dbReference>
<dbReference type="SUPFAM" id="SSF49329">
    <property type="entry name" value="Cu,Zn superoxide dismutase-like"/>
    <property type="match status" value="1"/>
</dbReference>
<evidence type="ECO:0000256" key="3">
    <source>
        <dbReference type="ARBA" id="ARBA00004496"/>
    </source>
</evidence>
<comment type="function">
    <text evidence="2">Destroys radicals which are normally produced within the cells and which are toxic to biological systems.</text>
</comment>
<comment type="similarity">
    <text evidence="4">Belongs to the CCS1 family.</text>
</comment>
<evidence type="ECO:0000256" key="4">
    <source>
        <dbReference type="ARBA" id="ARBA00010636"/>
    </source>
</evidence>
<evidence type="ECO:0000256" key="5">
    <source>
        <dbReference type="ARBA" id="ARBA00016103"/>
    </source>
</evidence>
<sequence length="288" mass="30683">MALKLTAPRVLAASSFFLTGFIVYRYRSAPRLNNESFPSNIMTVNHSFQTQFAVPLSCDGCVKSVSDSVLKLGGISKVEGNLKDQLIYVEGSAAPSAIVEAIQATGRDAILRGSGTSDSAAVSILETYTDKKQTAHEGTNREVRGLARMVQVSSGRTLVDLTVRGVSPGIYSASIREYGDLKDGAESTGPVWKGPSGEAKGDLGKLEVGADGRGAAFVDYPFQIWEAIGHAMVLTKQEDAPSLKNDIDTVVGVVARSAGVWDNDKTVCSCTGKTLWEERKDEVAKGML</sequence>